<dbReference type="RefSeq" id="WP_118281245.1">
    <property type="nucleotide sequence ID" value="NZ_JACOPG010000001.1"/>
</dbReference>
<dbReference type="SUPFAM" id="SSF52096">
    <property type="entry name" value="ClpP/crotonase"/>
    <property type="match status" value="1"/>
</dbReference>
<dbReference type="Pfam" id="PF00574">
    <property type="entry name" value="CLP_protease"/>
    <property type="match status" value="1"/>
</dbReference>
<proteinExistence type="predicted"/>
<comment type="caution">
    <text evidence="1">The sequence shown here is derived from an EMBL/GenBank/DDBJ whole genome shotgun (WGS) entry which is preliminary data.</text>
</comment>
<dbReference type="GO" id="GO:0008233">
    <property type="term" value="F:peptidase activity"/>
    <property type="evidence" value="ECO:0007669"/>
    <property type="project" value="UniProtKB-KW"/>
</dbReference>
<organism evidence="1 2">
    <name type="scientific">Roseburia lenta</name>
    <dbReference type="NCBI Taxonomy" id="2763061"/>
    <lineage>
        <taxon>Bacteria</taxon>
        <taxon>Bacillati</taxon>
        <taxon>Bacillota</taxon>
        <taxon>Clostridia</taxon>
        <taxon>Lachnospirales</taxon>
        <taxon>Lachnospiraceae</taxon>
        <taxon>Roseburia</taxon>
    </lineage>
</organism>
<gene>
    <name evidence="1" type="ORF">H8R94_00555</name>
</gene>
<dbReference type="InterPro" id="IPR023562">
    <property type="entry name" value="ClpP/TepA"/>
</dbReference>
<evidence type="ECO:0000313" key="2">
    <source>
        <dbReference type="Proteomes" id="UP000643810"/>
    </source>
</evidence>
<dbReference type="InterPro" id="IPR029045">
    <property type="entry name" value="ClpP/crotonase-like_dom_sf"/>
</dbReference>
<protein>
    <submittedName>
        <fullName evidence="1">ATP-dependent Clp protease proteolytic subunit</fullName>
    </submittedName>
</protein>
<name>A0ABR7GCE8_9FIRM</name>
<dbReference type="Proteomes" id="UP000643810">
    <property type="component" value="Unassembled WGS sequence"/>
</dbReference>
<accession>A0ABR7GCE8</accession>
<keyword evidence="1" id="KW-0645">Protease</keyword>
<keyword evidence="2" id="KW-1185">Reference proteome</keyword>
<evidence type="ECO:0000313" key="1">
    <source>
        <dbReference type="EMBL" id="MBC5685112.1"/>
    </source>
</evidence>
<dbReference type="EMBL" id="JACOPG010000001">
    <property type="protein sequence ID" value="MBC5685112.1"/>
    <property type="molecule type" value="Genomic_DNA"/>
</dbReference>
<dbReference type="Gene3D" id="3.90.226.10">
    <property type="entry name" value="2-enoyl-CoA Hydratase, Chain A, domain 1"/>
    <property type="match status" value="1"/>
</dbReference>
<sequence length="220" mass="23485">MDSVKEYGQEVITTEKGHRIGIVTIIGEIEGHTLLAANAKTTKYEHMIPLLIGMENDASVDGILFVLNTIGGDVECGLAMAELIAAIQKPTISLVIGGSHSIGIPLAVATDCSFIVPSATMLAHPVRMSGTVLGAPQTYYQFNQMQERIIGFICRHAAIKKTRLEELMLAKDTMAKDLGTILVGEEAVNEGLISHVGSLGDAMLTLERMIAGKKTVQKGV</sequence>
<reference evidence="1 2" key="1">
    <citation type="submission" date="2020-08" db="EMBL/GenBank/DDBJ databases">
        <title>Genome public.</title>
        <authorList>
            <person name="Liu C."/>
            <person name="Sun Q."/>
        </authorList>
    </citation>
    <scope>NUCLEOTIDE SEQUENCE [LARGE SCALE GENOMIC DNA]</scope>
    <source>
        <strain evidence="1 2">NSJ-9</strain>
    </source>
</reference>
<dbReference type="GO" id="GO:0006508">
    <property type="term" value="P:proteolysis"/>
    <property type="evidence" value="ECO:0007669"/>
    <property type="project" value="UniProtKB-KW"/>
</dbReference>
<keyword evidence="1" id="KW-0378">Hydrolase</keyword>